<dbReference type="Proteomes" id="UP000280598">
    <property type="component" value="Unassembled WGS sequence"/>
</dbReference>
<dbReference type="GO" id="GO:0006437">
    <property type="term" value="P:tyrosyl-tRNA aminoacylation"/>
    <property type="evidence" value="ECO:0007669"/>
    <property type="project" value="InterPro"/>
</dbReference>
<dbReference type="GO" id="GO:0005739">
    <property type="term" value="C:mitochondrion"/>
    <property type="evidence" value="ECO:0007669"/>
    <property type="project" value="TreeGrafter"/>
</dbReference>
<dbReference type="GO" id="GO:0005829">
    <property type="term" value="C:cytosol"/>
    <property type="evidence" value="ECO:0007669"/>
    <property type="project" value="TreeGrafter"/>
</dbReference>
<evidence type="ECO:0000256" key="6">
    <source>
        <dbReference type="ARBA" id="ARBA00023146"/>
    </source>
</evidence>
<dbReference type="InterPro" id="IPR014729">
    <property type="entry name" value="Rossmann-like_a/b/a_fold"/>
</dbReference>
<comment type="caution">
    <text evidence="11">The sequence shown here is derived from an EMBL/GenBank/DDBJ whole genome shotgun (WGS) entry which is preliminary data.</text>
</comment>
<dbReference type="Gene3D" id="3.40.50.620">
    <property type="entry name" value="HUPs"/>
    <property type="match status" value="1"/>
</dbReference>
<dbReference type="PRINTS" id="PR01040">
    <property type="entry name" value="TRNASYNTHTYR"/>
</dbReference>
<dbReference type="FunFam" id="1.10.240.10:FF:000001">
    <property type="entry name" value="Tyrosine--tRNA ligase"/>
    <property type="match status" value="1"/>
</dbReference>
<feature type="domain" description="Tyrosyl-tRNA synthetase C-terminal" evidence="10">
    <location>
        <begin position="478"/>
        <end position="587"/>
    </location>
</feature>
<evidence type="ECO:0000256" key="3">
    <source>
        <dbReference type="ARBA" id="ARBA00022741"/>
    </source>
</evidence>
<dbReference type="PROSITE" id="PS00178">
    <property type="entry name" value="AA_TRNA_LIGASE_I"/>
    <property type="match status" value="1"/>
</dbReference>
<evidence type="ECO:0000256" key="2">
    <source>
        <dbReference type="ARBA" id="ARBA00022598"/>
    </source>
</evidence>
<accession>A0A3M7HPG5</accession>
<evidence type="ECO:0000256" key="9">
    <source>
        <dbReference type="SAM" id="MobiDB-lite"/>
    </source>
</evidence>
<feature type="region of interest" description="Disordered" evidence="9">
    <location>
        <begin position="454"/>
        <end position="479"/>
    </location>
</feature>
<dbReference type="PANTHER" id="PTHR11766">
    <property type="entry name" value="TYROSYL-TRNA SYNTHETASE"/>
    <property type="match status" value="1"/>
</dbReference>
<evidence type="ECO:0000313" key="12">
    <source>
        <dbReference type="Proteomes" id="UP000280598"/>
    </source>
</evidence>
<name>A0A3M7HPG5_HORWE</name>
<dbReference type="InterPro" id="IPR002305">
    <property type="entry name" value="aa-tRNA-synth_Ic"/>
</dbReference>
<evidence type="ECO:0000313" key="11">
    <source>
        <dbReference type="EMBL" id="RMZ15261.1"/>
    </source>
</evidence>
<dbReference type="InterPro" id="IPR002307">
    <property type="entry name" value="Tyr-tRNA-ligase"/>
</dbReference>
<dbReference type="InterPro" id="IPR032005">
    <property type="entry name" value="TyrRSs_C"/>
</dbReference>
<dbReference type="EMBL" id="QWIS01000021">
    <property type="protein sequence ID" value="RMZ15261.1"/>
    <property type="molecule type" value="Genomic_DNA"/>
</dbReference>
<dbReference type="NCBIfam" id="TIGR00234">
    <property type="entry name" value="tyrS"/>
    <property type="match status" value="1"/>
</dbReference>
<dbReference type="PANTHER" id="PTHR11766:SF0">
    <property type="entry name" value="TYROSINE--TRNA LIGASE, MITOCHONDRIAL"/>
    <property type="match status" value="1"/>
</dbReference>
<dbReference type="GO" id="GO:0003723">
    <property type="term" value="F:RNA binding"/>
    <property type="evidence" value="ECO:0007669"/>
    <property type="project" value="InterPro"/>
</dbReference>
<dbReference type="AlphaFoldDB" id="A0A3M7HPG5"/>
<evidence type="ECO:0000256" key="8">
    <source>
        <dbReference type="RuleBase" id="RU361234"/>
    </source>
</evidence>
<evidence type="ECO:0000256" key="5">
    <source>
        <dbReference type="ARBA" id="ARBA00022917"/>
    </source>
</evidence>
<dbReference type="InterPro" id="IPR036986">
    <property type="entry name" value="S4_RNA-bd_sf"/>
</dbReference>
<evidence type="ECO:0000256" key="1">
    <source>
        <dbReference type="ARBA" id="ARBA00005594"/>
    </source>
</evidence>
<evidence type="ECO:0000256" key="4">
    <source>
        <dbReference type="ARBA" id="ARBA00022840"/>
    </source>
</evidence>
<keyword evidence="4 8" id="KW-0067">ATP-binding</keyword>
<gene>
    <name evidence="11" type="ORF">D0860_01748</name>
</gene>
<evidence type="ECO:0000259" key="10">
    <source>
        <dbReference type="Pfam" id="PF16714"/>
    </source>
</evidence>
<keyword evidence="5 8" id="KW-0648">Protein biosynthesis</keyword>
<dbReference type="InterPro" id="IPR001412">
    <property type="entry name" value="aa-tRNA-synth_I_CS"/>
</dbReference>
<dbReference type="InterPro" id="IPR024088">
    <property type="entry name" value="Tyr-tRNA-ligase_bac-type"/>
</dbReference>
<dbReference type="Gene3D" id="3.10.290.10">
    <property type="entry name" value="RNA-binding S4 domain"/>
    <property type="match status" value="1"/>
</dbReference>
<dbReference type="CDD" id="cd00805">
    <property type="entry name" value="TyrRS_core"/>
    <property type="match status" value="1"/>
</dbReference>
<dbReference type="Pfam" id="PF16714">
    <property type="entry name" value="TyrRSs_C"/>
    <property type="match status" value="1"/>
</dbReference>
<dbReference type="SUPFAM" id="SSF52374">
    <property type="entry name" value="Nucleotidylyl transferase"/>
    <property type="match status" value="1"/>
</dbReference>
<dbReference type="GO" id="GO:0004831">
    <property type="term" value="F:tyrosine-tRNA ligase activity"/>
    <property type="evidence" value="ECO:0007669"/>
    <property type="project" value="UniProtKB-EC"/>
</dbReference>
<evidence type="ECO:0000256" key="7">
    <source>
        <dbReference type="ARBA" id="ARBA00048248"/>
    </source>
</evidence>
<keyword evidence="6 8" id="KW-0030">Aminoacyl-tRNA synthetase</keyword>
<dbReference type="FunFam" id="3.40.50.620:FF:000227">
    <property type="entry name" value="Tyrosine--tRNA ligase"/>
    <property type="match status" value="1"/>
</dbReference>
<dbReference type="VEuPathDB" id="FungiDB:BTJ68_06353"/>
<comment type="similarity">
    <text evidence="1 8">Belongs to the class-I aminoacyl-tRNA synthetase family.</text>
</comment>
<dbReference type="EC" id="6.1.1.1" evidence="8"/>
<proteinExistence type="inferred from homology"/>
<reference evidence="11 12" key="1">
    <citation type="journal article" date="2018" name="BMC Genomics">
        <title>Genomic evidence for intraspecific hybridization in a clonal and extremely halotolerant yeast.</title>
        <authorList>
            <person name="Gostincar C."/>
            <person name="Stajich J.E."/>
            <person name="Zupancic J."/>
            <person name="Zalar P."/>
            <person name="Gunde-Cimerman N."/>
        </authorList>
    </citation>
    <scope>NUCLEOTIDE SEQUENCE [LARGE SCALE GENOMIC DNA]</scope>
    <source>
        <strain evidence="11 12">EXF-562</strain>
    </source>
</reference>
<keyword evidence="3 8" id="KW-0547">Nucleotide-binding</keyword>
<sequence length="596" mass="66068">MRLATQTDGRRRILAPAGRGSLAERPCPCADCRTTHRQNGHDTVQSIKDCVRTMLTSRPSARWICARCLRQTRQSLQSKRFHNNAAKQQQQQKKSVLTVLEERGYINQIAGDRNALDRLLESRKLGFYAGVDPTAPSLHLGHLLPFMVLFWLYHHGHRVVSLVGGATARVGDPSGRLTSRAKTAESVHDINFKTMFAQLGGLWGNVEAYGQRHGYQDSDNGTRELLDNSSWLYTLNILDFLKLMGNGMRLGTMLGRDTVRNKMEKGDGMSFAEFTYPLLQGWDWWHMYRHHGVQLQIGGSDQYGNIVAGMDAVKYIAQNSASDGTGSQTPDWLDAEGKVKGDMLPMGLTVPLLTTSSGEKFGKSAGNAIWLDRSMTSAFDLYGFLLRSSDDDVERYLKLFTFVPTDEIGRVMGEHANDPGKRKAQHLLASEVLELVHGRDEAIKTRKEHEVLRAPSLASLKRQEGTDAAGESSNPASSGAERTVLPYSLVVNTPFSRILYHAGIASSKSEGARMVAKGGVYIATMSAPGVGSKLNFHQIGVQKPDEVADYIIDGVMVFRVGKWKVRVVEVVEDADFDSRSLHAPGWDEWKSIHPQK</sequence>
<protein>
    <recommendedName>
        <fullName evidence="8">Tyrosine--tRNA ligase</fullName>
        <ecNumber evidence="8">6.1.1.1</ecNumber>
    </recommendedName>
    <alternativeName>
        <fullName evidence="8">Tyrosyl-tRNA synthetase</fullName>
    </alternativeName>
</protein>
<keyword evidence="2 8" id="KW-0436">Ligase</keyword>
<dbReference type="GO" id="GO:0005524">
    <property type="term" value="F:ATP binding"/>
    <property type="evidence" value="ECO:0007669"/>
    <property type="project" value="UniProtKB-KW"/>
</dbReference>
<comment type="catalytic activity">
    <reaction evidence="7 8">
        <text>tRNA(Tyr) + L-tyrosine + ATP = L-tyrosyl-tRNA(Tyr) + AMP + diphosphate + H(+)</text>
        <dbReference type="Rhea" id="RHEA:10220"/>
        <dbReference type="Rhea" id="RHEA-COMP:9706"/>
        <dbReference type="Rhea" id="RHEA-COMP:9707"/>
        <dbReference type="ChEBI" id="CHEBI:15378"/>
        <dbReference type="ChEBI" id="CHEBI:30616"/>
        <dbReference type="ChEBI" id="CHEBI:33019"/>
        <dbReference type="ChEBI" id="CHEBI:58315"/>
        <dbReference type="ChEBI" id="CHEBI:78442"/>
        <dbReference type="ChEBI" id="CHEBI:78536"/>
        <dbReference type="ChEBI" id="CHEBI:456215"/>
        <dbReference type="EC" id="6.1.1.1"/>
    </reaction>
</comment>
<dbReference type="Pfam" id="PF00579">
    <property type="entry name" value="tRNA-synt_1b"/>
    <property type="match status" value="1"/>
</dbReference>
<dbReference type="Gene3D" id="1.10.240.10">
    <property type="entry name" value="Tyrosyl-Transfer RNA Synthetase"/>
    <property type="match status" value="1"/>
</dbReference>
<organism evidence="11 12">
    <name type="scientific">Hortaea werneckii</name>
    <name type="common">Black yeast</name>
    <name type="synonym">Cladosporium werneckii</name>
    <dbReference type="NCBI Taxonomy" id="91943"/>
    <lineage>
        <taxon>Eukaryota</taxon>
        <taxon>Fungi</taxon>
        <taxon>Dikarya</taxon>
        <taxon>Ascomycota</taxon>
        <taxon>Pezizomycotina</taxon>
        <taxon>Dothideomycetes</taxon>
        <taxon>Dothideomycetidae</taxon>
        <taxon>Mycosphaerellales</taxon>
        <taxon>Teratosphaeriaceae</taxon>
        <taxon>Hortaea</taxon>
    </lineage>
</organism>